<dbReference type="FunFam" id="3.40.50.300:FF:000134">
    <property type="entry name" value="Iron-enterobactin ABC transporter ATP-binding protein"/>
    <property type="match status" value="1"/>
</dbReference>
<reference evidence="6" key="1">
    <citation type="submission" date="2020-09" db="EMBL/GenBank/DDBJ databases">
        <authorList>
            <person name="Blom J."/>
        </authorList>
    </citation>
    <scope>NUCLEOTIDE SEQUENCE</scope>
    <source>
        <strain evidence="6">No.713</strain>
    </source>
</reference>
<gene>
    <name evidence="6" type="primary">zurA</name>
    <name evidence="6" type="ORF">NO713_00199</name>
</gene>
<keyword evidence="3" id="KW-0547">Nucleotide-binding</keyword>
<evidence type="ECO:0000259" key="5">
    <source>
        <dbReference type="PROSITE" id="PS50893"/>
    </source>
</evidence>
<keyword evidence="7" id="KW-1185">Reference proteome</keyword>
<sequence length="272" mass="30977">MILLPKFTFVPVSNSQDLPPNPYLKNEVIRLNQVWAGYDPHEPILEEINLTVHELDFLGLIGPNGGGKTTLIKVLLGLLKPLKGEVKIMGRSVIQGRRYLGYVPQILEFDRNFPVRVDEVVRMGRLGKRSLFQPYTKKDEEIVIQALEKVEMLNLRNRPIGELSGGQRQRVYIARALASEPQILLLDEPTASVDPKMCSSIYELLLKLNEYITIVMITHDINTMSSYVKTIGCLNRRLHYHGEQQITPKMLEQTYQNIALGSREQGTGNREQ</sequence>
<name>A0A9W4G2N6_9CYAN</name>
<accession>A0A9W4G2N6</accession>
<protein>
    <submittedName>
        <fullName evidence="6">Zinc uptake system ATP-binding protein ZurA</fullName>
    </submittedName>
</protein>
<dbReference type="Gene3D" id="3.40.50.300">
    <property type="entry name" value="P-loop containing nucleotide triphosphate hydrolases"/>
    <property type="match status" value="1"/>
</dbReference>
<dbReference type="KEGG" id="ppsu:NO713_00199"/>
<dbReference type="SMART" id="SM00382">
    <property type="entry name" value="AAA"/>
    <property type="match status" value="1"/>
</dbReference>
<dbReference type="EMBL" id="LR882967">
    <property type="protein sequence ID" value="CAD5913574.1"/>
    <property type="molecule type" value="Genomic_DNA"/>
</dbReference>
<evidence type="ECO:0000256" key="2">
    <source>
        <dbReference type="ARBA" id="ARBA00022448"/>
    </source>
</evidence>
<evidence type="ECO:0000256" key="4">
    <source>
        <dbReference type="ARBA" id="ARBA00022840"/>
    </source>
</evidence>
<dbReference type="GO" id="GO:0016887">
    <property type="term" value="F:ATP hydrolysis activity"/>
    <property type="evidence" value="ECO:0007669"/>
    <property type="project" value="InterPro"/>
</dbReference>
<dbReference type="InterPro" id="IPR003439">
    <property type="entry name" value="ABC_transporter-like_ATP-bd"/>
</dbReference>
<dbReference type="PANTHER" id="PTHR42734">
    <property type="entry name" value="METAL TRANSPORT SYSTEM ATP-BINDING PROTEIN TM_0124-RELATED"/>
    <property type="match status" value="1"/>
</dbReference>
<dbReference type="AlphaFoldDB" id="A0A9W4G2N6"/>
<evidence type="ECO:0000256" key="1">
    <source>
        <dbReference type="ARBA" id="ARBA00005417"/>
    </source>
</evidence>
<dbReference type="RefSeq" id="WP_254172803.1">
    <property type="nucleotide sequence ID" value="NZ_LR882967.1"/>
</dbReference>
<dbReference type="Pfam" id="PF00005">
    <property type="entry name" value="ABC_tran"/>
    <property type="match status" value="1"/>
</dbReference>
<keyword evidence="2" id="KW-0813">Transport</keyword>
<dbReference type="PROSITE" id="PS50893">
    <property type="entry name" value="ABC_TRANSPORTER_2"/>
    <property type="match status" value="1"/>
</dbReference>
<dbReference type="PANTHER" id="PTHR42734:SF17">
    <property type="entry name" value="METAL TRANSPORT SYSTEM ATP-BINDING PROTEIN TM_0124-RELATED"/>
    <property type="match status" value="1"/>
</dbReference>
<dbReference type="InterPro" id="IPR050153">
    <property type="entry name" value="Metal_Ion_Import_ABC"/>
</dbReference>
<dbReference type="InterPro" id="IPR003593">
    <property type="entry name" value="AAA+_ATPase"/>
</dbReference>
<keyword evidence="4 6" id="KW-0067">ATP-binding</keyword>
<dbReference type="Proteomes" id="UP001153719">
    <property type="component" value="Chromosome"/>
</dbReference>
<comment type="similarity">
    <text evidence="1">Belongs to the ABC transporter superfamily.</text>
</comment>
<proteinExistence type="inferred from homology"/>
<dbReference type="CDD" id="cd03235">
    <property type="entry name" value="ABC_Metallic_Cations"/>
    <property type="match status" value="1"/>
</dbReference>
<organism evidence="6 7">
    <name type="scientific">Planktothrix pseudagardhii</name>
    <dbReference type="NCBI Taxonomy" id="132604"/>
    <lineage>
        <taxon>Bacteria</taxon>
        <taxon>Bacillati</taxon>
        <taxon>Cyanobacteriota</taxon>
        <taxon>Cyanophyceae</taxon>
        <taxon>Oscillatoriophycideae</taxon>
        <taxon>Oscillatoriales</taxon>
        <taxon>Microcoleaceae</taxon>
        <taxon>Planktothrix</taxon>
    </lineage>
</organism>
<evidence type="ECO:0000313" key="7">
    <source>
        <dbReference type="Proteomes" id="UP001153719"/>
    </source>
</evidence>
<evidence type="ECO:0000256" key="3">
    <source>
        <dbReference type="ARBA" id="ARBA00022741"/>
    </source>
</evidence>
<dbReference type="GO" id="GO:0005524">
    <property type="term" value="F:ATP binding"/>
    <property type="evidence" value="ECO:0007669"/>
    <property type="project" value="UniProtKB-KW"/>
</dbReference>
<feature type="domain" description="ABC transporter" evidence="5">
    <location>
        <begin position="29"/>
        <end position="260"/>
    </location>
</feature>
<dbReference type="InterPro" id="IPR027417">
    <property type="entry name" value="P-loop_NTPase"/>
</dbReference>
<dbReference type="SUPFAM" id="SSF52540">
    <property type="entry name" value="P-loop containing nucleoside triphosphate hydrolases"/>
    <property type="match status" value="1"/>
</dbReference>
<evidence type="ECO:0000313" key="6">
    <source>
        <dbReference type="EMBL" id="CAD5913574.1"/>
    </source>
</evidence>